<dbReference type="WBParaSite" id="PgR004_g220_t01">
    <property type="protein sequence ID" value="PgR004_g220_t01"/>
    <property type="gene ID" value="PgR004_g220"/>
</dbReference>
<proteinExistence type="predicted"/>
<accession>A0A915AFI6</accession>
<keyword evidence="2" id="KW-1185">Reference proteome</keyword>
<feature type="compositionally biased region" description="Basic residues" evidence="1">
    <location>
        <begin position="1"/>
        <end position="17"/>
    </location>
</feature>
<organism evidence="2 3">
    <name type="scientific">Parascaris univalens</name>
    <name type="common">Nematode worm</name>
    <dbReference type="NCBI Taxonomy" id="6257"/>
    <lineage>
        <taxon>Eukaryota</taxon>
        <taxon>Metazoa</taxon>
        <taxon>Ecdysozoa</taxon>
        <taxon>Nematoda</taxon>
        <taxon>Chromadorea</taxon>
        <taxon>Rhabditida</taxon>
        <taxon>Spirurina</taxon>
        <taxon>Ascaridomorpha</taxon>
        <taxon>Ascaridoidea</taxon>
        <taxon>Ascarididae</taxon>
        <taxon>Parascaris</taxon>
    </lineage>
</organism>
<dbReference type="AlphaFoldDB" id="A0A915AFI6"/>
<protein>
    <submittedName>
        <fullName evidence="3">Uncharacterized protein</fullName>
    </submittedName>
</protein>
<dbReference type="Proteomes" id="UP000887569">
    <property type="component" value="Unplaced"/>
</dbReference>
<sequence>SQLHRRGSANAVPKRKNYAVGQSQLGTATRVSLIQSAMTKPHHGGFRDHEGGTSMVRLGYCTFDQADPCGSPSWDWPTA</sequence>
<feature type="region of interest" description="Disordered" evidence="1">
    <location>
        <begin position="1"/>
        <end position="23"/>
    </location>
</feature>
<evidence type="ECO:0000256" key="1">
    <source>
        <dbReference type="SAM" id="MobiDB-lite"/>
    </source>
</evidence>
<reference evidence="3" key="1">
    <citation type="submission" date="2022-11" db="UniProtKB">
        <authorList>
            <consortium name="WormBaseParasite"/>
        </authorList>
    </citation>
    <scope>IDENTIFICATION</scope>
</reference>
<name>A0A915AFI6_PARUN</name>
<evidence type="ECO:0000313" key="3">
    <source>
        <dbReference type="WBParaSite" id="PgR004_g220_t01"/>
    </source>
</evidence>
<evidence type="ECO:0000313" key="2">
    <source>
        <dbReference type="Proteomes" id="UP000887569"/>
    </source>
</evidence>